<feature type="domain" description="N6 adenine-specific DNA methyltransferase N-terminal" evidence="9">
    <location>
        <begin position="6"/>
        <end position="139"/>
    </location>
</feature>
<keyword evidence="3 10" id="KW-0489">Methyltransferase</keyword>
<comment type="similarity">
    <text evidence="1">Belongs to the N(4)/N(6)-methyltransferase family.</text>
</comment>
<sequence>MLSPRLRQQVFALWTMFWSSGMNNPLTAIEQITYLLFLKRLETLDRNRLKQGKLSIYGRRPNCRLPHHPDDSIDIDQRLPEGANPVDYQRCSGHGTCRWSYIARPRPPVKDPESDEEITTHKQISQYAFPWLRVLDDTLRVRGNGNNGERIQISTPMEDAYFQFPGEKGGMLERALIQVDNIFKYIGSANEDIMGDIFEYLLSEIEASGKNGQFRTPRHIIRFMIELLDPQFNELICDPAAGSGGFLINSIQHVLKKYSEDTVIYEWNGTPHRIYGVPPKPYPTPESCTGYDNDRTMVRIGWMNMILHGIENPRMILRDALSQRMEDQDRYDVVLANPPFAGQVDVGDVHPDLPRHPNNRHRPITDKSDLLFLWQTLRILKNGGRAAVILPEGVLFGSTNAHKELRRQLLLENIVDGVISLPAGVFSPYTGVKTSILIFHKHKGEYRAGQEPVTKSVWFYDVSIEGYSRDAKRRERPEENDLWDAMEKWSRQIIEDTKYSKPEIETVRWRLVDEEMLKIFPEYRESLEPELDKSWGLHELFKEFADLPSHHPESLKAYVQERTRPRIEQLYTQALAICEASLRVQERSSSEKVITENITRAVRDLNRVFDAAKRRDTETGVSILERGQGLPEFGRKALEETLNLVRQRVEEEVKERVVRLVKANRDDFGPLFASDSEQKQEEPSVLPAETPNWVREAEAIVKEFAKLDGYDVRLLKMDEEIDSLTRKRKMVTKKIQEFKSWRVPVRVFLPNLDWTSPDSLLQGSHDEKGELRPEYVQDPSLYNNDGTVRKELLDPDCLEYNDFYLSAGRYKPFELVPGNYDPPERIIRELQDLETKIQEGLSTLLAMVEERE</sequence>
<dbReference type="InterPro" id="IPR038333">
    <property type="entry name" value="T1MK-like_N_sf"/>
</dbReference>
<evidence type="ECO:0000256" key="6">
    <source>
        <dbReference type="ARBA" id="ARBA00022747"/>
    </source>
</evidence>
<dbReference type="GO" id="GO:0009307">
    <property type="term" value="P:DNA restriction-modification system"/>
    <property type="evidence" value="ECO:0007669"/>
    <property type="project" value="UniProtKB-KW"/>
</dbReference>
<dbReference type="AlphaFoldDB" id="D6TX43"/>
<evidence type="ECO:0000256" key="1">
    <source>
        <dbReference type="ARBA" id="ARBA00006594"/>
    </source>
</evidence>
<dbReference type="OrthoDB" id="9815272at2"/>
<dbReference type="GO" id="GO:0008170">
    <property type="term" value="F:N-methyltransferase activity"/>
    <property type="evidence" value="ECO:0007669"/>
    <property type="project" value="InterPro"/>
</dbReference>
<dbReference type="EC" id="2.1.1.72" evidence="2"/>
<feature type="domain" description="DNA methylase adenine-specific" evidence="8">
    <location>
        <begin position="190"/>
        <end position="501"/>
    </location>
</feature>
<keyword evidence="6" id="KW-0680">Restriction system</keyword>
<dbReference type="EMBL" id="ADVG01000003">
    <property type="protein sequence ID" value="EFH84776.1"/>
    <property type="molecule type" value="Genomic_DNA"/>
</dbReference>
<keyword evidence="5" id="KW-0949">S-adenosyl-L-methionine</keyword>
<evidence type="ECO:0000256" key="3">
    <source>
        <dbReference type="ARBA" id="ARBA00022603"/>
    </source>
</evidence>
<proteinExistence type="inferred from homology"/>
<name>D6TX43_KTERA</name>
<dbReference type="InterPro" id="IPR051537">
    <property type="entry name" value="DNA_Adenine_Mtase"/>
</dbReference>
<comment type="catalytic activity">
    <reaction evidence="7">
        <text>a 2'-deoxyadenosine in DNA + S-adenosyl-L-methionine = an N(6)-methyl-2'-deoxyadenosine in DNA + S-adenosyl-L-homocysteine + H(+)</text>
        <dbReference type="Rhea" id="RHEA:15197"/>
        <dbReference type="Rhea" id="RHEA-COMP:12418"/>
        <dbReference type="Rhea" id="RHEA-COMP:12419"/>
        <dbReference type="ChEBI" id="CHEBI:15378"/>
        <dbReference type="ChEBI" id="CHEBI:57856"/>
        <dbReference type="ChEBI" id="CHEBI:59789"/>
        <dbReference type="ChEBI" id="CHEBI:90615"/>
        <dbReference type="ChEBI" id="CHEBI:90616"/>
        <dbReference type="EC" id="2.1.1.72"/>
    </reaction>
</comment>
<protein>
    <recommendedName>
        <fullName evidence="2">site-specific DNA-methyltransferase (adenine-specific)</fullName>
        <ecNumber evidence="2">2.1.1.72</ecNumber>
    </recommendedName>
</protein>
<dbReference type="REBASE" id="62749">
    <property type="entry name" value="M.Kra44963ORF5881P"/>
</dbReference>
<dbReference type="SUPFAM" id="SSF53335">
    <property type="entry name" value="S-adenosyl-L-methionine-dependent methyltransferases"/>
    <property type="match status" value="1"/>
</dbReference>
<keyword evidence="4" id="KW-0808">Transferase</keyword>
<dbReference type="eggNOG" id="COG0286">
    <property type="taxonomic scope" value="Bacteria"/>
</dbReference>
<dbReference type="InterPro" id="IPR029063">
    <property type="entry name" value="SAM-dependent_MTases_sf"/>
</dbReference>
<evidence type="ECO:0000256" key="5">
    <source>
        <dbReference type="ARBA" id="ARBA00022691"/>
    </source>
</evidence>
<dbReference type="Gene3D" id="3.40.50.150">
    <property type="entry name" value="Vaccinia Virus protein VP39"/>
    <property type="match status" value="1"/>
</dbReference>
<organism evidence="10 11">
    <name type="scientific">Ktedonobacter racemifer DSM 44963</name>
    <dbReference type="NCBI Taxonomy" id="485913"/>
    <lineage>
        <taxon>Bacteria</taxon>
        <taxon>Bacillati</taxon>
        <taxon>Chloroflexota</taxon>
        <taxon>Ktedonobacteria</taxon>
        <taxon>Ktedonobacterales</taxon>
        <taxon>Ktedonobacteraceae</taxon>
        <taxon>Ktedonobacter</taxon>
    </lineage>
</organism>
<evidence type="ECO:0000259" key="8">
    <source>
        <dbReference type="Pfam" id="PF02384"/>
    </source>
</evidence>
<dbReference type="GO" id="GO:0009007">
    <property type="term" value="F:site-specific DNA-methyltransferase (adenine-specific) activity"/>
    <property type="evidence" value="ECO:0007669"/>
    <property type="project" value="UniProtKB-EC"/>
</dbReference>
<dbReference type="PROSITE" id="PS00092">
    <property type="entry name" value="N6_MTASE"/>
    <property type="match status" value="1"/>
</dbReference>
<dbReference type="Proteomes" id="UP000004508">
    <property type="component" value="Unassembled WGS sequence"/>
</dbReference>
<dbReference type="GO" id="GO:0003677">
    <property type="term" value="F:DNA binding"/>
    <property type="evidence" value="ECO:0007669"/>
    <property type="project" value="InterPro"/>
</dbReference>
<dbReference type="PANTHER" id="PTHR42933">
    <property type="entry name" value="SLR6095 PROTEIN"/>
    <property type="match status" value="1"/>
</dbReference>
<dbReference type="Pfam" id="PF02384">
    <property type="entry name" value="N6_Mtase"/>
    <property type="match status" value="1"/>
</dbReference>
<accession>D6TX43</accession>
<dbReference type="InParanoid" id="D6TX43"/>
<reference evidence="10 11" key="1">
    <citation type="journal article" date="2011" name="Stand. Genomic Sci.">
        <title>Non-contiguous finished genome sequence and contextual data of the filamentous soil bacterium Ktedonobacter racemifer type strain (SOSP1-21).</title>
        <authorList>
            <person name="Chang Y.J."/>
            <person name="Land M."/>
            <person name="Hauser L."/>
            <person name="Chertkov O."/>
            <person name="Del Rio T.G."/>
            <person name="Nolan M."/>
            <person name="Copeland A."/>
            <person name="Tice H."/>
            <person name="Cheng J.F."/>
            <person name="Lucas S."/>
            <person name="Han C."/>
            <person name="Goodwin L."/>
            <person name="Pitluck S."/>
            <person name="Ivanova N."/>
            <person name="Ovchinikova G."/>
            <person name="Pati A."/>
            <person name="Chen A."/>
            <person name="Palaniappan K."/>
            <person name="Mavromatis K."/>
            <person name="Liolios K."/>
            <person name="Brettin T."/>
            <person name="Fiebig A."/>
            <person name="Rohde M."/>
            <person name="Abt B."/>
            <person name="Goker M."/>
            <person name="Detter J.C."/>
            <person name="Woyke T."/>
            <person name="Bristow J."/>
            <person name="Eisen J.A."/>
            <person name="Markowitz V."/>
            <person name="Hugenholtz P."/>
            <person name="Kyrpides N.C."/>
            <person name="Klenk H.P."/>
            <person name="Lapidus A."/>
        </authorList>
    </citation>
    <scope>NUCLEOTIDE SEQUENCE [LARGE SCALE GENOMIC DNA]</scope>
    <source>
        <strain evidence="11">DSM 44963</strain>
    </source>
</reference>
<dbReference type="InterPro" id="IPR003356">
    <property type="entry name" value="DNA_methylase_A-5"/>
</dbReference>
<comment type="caution">
    <text evidence="10">The sequence shown here is derived from an EMBL/GenBank/DDBJ whole genome shotgun (WGS) entry which is preliminary data.</text>
</comment>
<evidence type="ECO:0000313" key="10">
    <source>
        <dbReference type="EMBL" id="EFH84776.1"/>
    </source>
</evidence>
<dbReference type="Pfam" id="PF12161">
    <property type="entry name" value="HsdM_N"/>
    <property type="match status" value="1"/>
</dbReference>
<evidence type="ECO:0000256" key="4">
    <source>
        <dbReference type="ARBA" id="ARBA00022679"/>
    </source>
</evidence>
<evidence type="ECO:0000256" key="7">
    <source>
        <dbReference type="ARBA" id="ARBA00047942"/>
    </source>
</evidence>
<evidence type="ECO:0000313" key="11">
    <source>
        <dbReference type="Proteomes" id="UP000004508"/>
    </source>
</evidence>
<dbReference type="Gene3D" id="1.20.1260.30">
    <property type="match status" value="1"/>
</dbReference>
<dbReference type="PANTHER" id="PTHR42933:SF3">
    <property type="entry name" value="TYPE I RESTRICTION ENZYME MJAVIII METHYLASE SUBUNIT"/>
    <property type="match status" value="1"/>
</dbReference>
<dbReference type="PRINTS" id="PR00507">
    <property type="entry name" value="N12N6MTFRASE"/>
</dbReference>
<dbReference type="STRING" id="485913.Krac_5881"/>
<dbReference type="InterPro" id="IPR002052">
    <property type="entry name" value="DNA_methylase_N6_adenine_CS"/>
</dbReference>
<gene>
    <name evidence="10" type="ORF">Krac_5881</name>
</gene>
<dbReference type="GO" id="GO:0032259">
    <property type="term" value="P:methylation"/>
    <property type="evidence" value="ECO:0007669"/>
    <property type="project" value="UniProtKB-KW"/>
</dbReference>
<keyword evidence="11" id="KW-1185">Reference proteome</keyword>
<dbReference type="RefSeq" id="WP_007916545.1">
    <property type="nucleotide sequence ID" value="NZ_ADVG01000003.1"/>
</dbReference>
<evidence type="ECO:0000256" key="2">
    <source>
        <dbReference type="ARBA" id="ARBA00011900"/>
    </source>
</evidence>
<dbReference type="InterPro" id="IPR022749">
    <property type="entry name" value="D12N6_MeTrfase_N"/>
</dbReference>
<evidence type="ECO:0000259" key="9">
    <source>
        <dbReference type="Pfam" id="PF12161"/>
    </source>
</evidence>